<feature type="transmembrane region" description="Helical" evidence="2">
    <location>
        <begin position="101"/>
        <end position="121"/>
    </location>
</feature>
<evidence type="ECO:0008006" key="5">
    <source>
        <dbReference type="Google" id="ProtNLM"/>
    </source>
</evidence>
<evidence type="ECO:0000256" key="2">
    <source>
        <dbReference type="SAM" id="Phobius"/>
    </source>
</evidence>
<feature type="region of interest" description="Disordered" evidence="1">
    <location>
        <begin position="28"/>
        <end position="49"/>
    </location>
</feature>
<dbReference type="STRING" id="686796.SAMN04488104_103432"/>
<keyword evidence="2" id="KW-0812">Transmembrane</keyword>
<dbReference type="OrthoDB" id="982063at2"/>
<dbReference type="Proteomes" id="UP000199060">
    <property type="component" value="Unassembled WGS sequence"/>
</dbReference>
<keyword evidence="2" id="KW-0472">Membrane</keyword>
<keyword evidence="4" id="KW-1185">Reference proteome</keyword>
<evidence type="ECO:0000313" key="4">
    <source>
        <dbReference type="Proteomes" id="UP000199060"/>
    </source>
</evidence>
<evidence type="ECO:0000313" key="3">
    <source>
        <dbReference type="EMBL" id="SDD51311.1"/>
    </source>
</evidence>
<gene>
    <name evidence="3" type="ORF">SAMN04488104_103432</name>
</gene>
<dbReference type="AlphaFoldDB" id="A0A1G6VCS5"/>
<dbReference type="RefSeq" id="WP_087940498.1">
    <property type="nucleotide sequence ID" value="NZ_FNAC01000034.1"/>
</dbReference>
<accession>A0A1G6VCS5</accession>
<protein>
    <recommendedName>
        <fullName evidence="5">Sporulation related domain-containing protein</fullName>
    </recommendedName>
</protein>
<name>A0A1G6VCS5_9BACT</name>
<proteinExistence type="predicted"/>
<organism evidence="3 4">
    <name type="scientific">Algoriphagus faecimaris</name>
    <dbReference type="NCBI Taxonomy" id="686796"/>
    <lineage>
        <taxon>Bacteria</taxon>
        <taxon>Pseudomonadati</taxon>
        <taxon>Bacteroidota</taxon>
        <taxon>Cytophagia</taxon>
        <taxon>Cytophagales</taxon>
        <taxon>Cyclobacteriaceae</taxon>
        <taxon>Algoriphagus</taxon>
    </lineage>
</organism>
<dbReference type="EMBL" id="FNAC01000034">
    <property type="protein sequence ID" value="SDD51311.1"/>
    <property type="molecule type" value="Genomic_DNA"/>
</dbReference>
<reference evidence="4" key="1">
    <citation type="submission" date="2016-10" db="EMBL/GenBank/DDBJ databases">
        <authorList>
            <person name="Varghese N."/>
            <person name="Submissions S."/>
        </authorList>
    </citation>
    <scope>NUCLEOTIDE SEQUENCE [LARGE SCALE GENOMIC DNA]</scope>
    <source>
        <strain evidence="4">DSM 23095</strain>
    </source>
</reference>
<keyword evidence="2" id="KW-1133">Transmembrane helix</keyword>
<evidence type="ECO:0000256" key="1">
    <source>
        <dbReference type="SAM" id="MobiDB-lite"/>
    </source>
</evidence>
<sequence length="281" mass="31369">MADKKTNTPQWSDPKDYGLPFVEVKSLSDVSQAPDESPTGSSPKGVKEDLSAAALRAKTAHAVKPVITHEPLAEEDEIFEEKGQLEKASPVEKIEKKKSNWAVYVVFVGLLLISTVVWQLMKEEESSPNVLITGDNLESLSLSEMETGNEDVKNSLAEEEEMAESEPVEVKEEIPIAESSTNEESGTTIEQVSTGSLIRVESKATRPQYFIVVGSLPNERLAIQESSQYYDRVEELFLISPYDDVPNYRLAIGKFTSFTQANNELEKVKDQYTEALWILKY</sequence>